<dbReference type="GO" id="GO:0016491">
    <property type="term" value="F:oxidoreductase activity"/>
    <property type="evidence" value="ECO:0007669"/>
    <property type="project" value="UniProtKB-KW"/>
</dbReference>
<dbReference type="InterPro" id="IPR002347">
    <property type="entry name" value="SDR_fam"/>
</dbReference>
<sequence>MSFLPRFLYSQFLVTPPKPTQDCTGKTIIVTGANVGLGKEAARHFVQLNCAKLIIACRSLEKGEAAKRDIESTTGRKNVIEVWQLDLSSYQNVKDFAARATKELPRIDILLENAGVATGEYHLMEDNESTITVNVVSTFLLALLMLPKLQETSQKFNIKPTLTIVSSEVHFFTSFKEKSSQNIFDTLNNKETANMGDRYNVSKLLEVLACREIARLHPGSLKNVTLNFVNPGWCHSELMREVSNPLVKLLKLIMCRTTEVGSRTLVDAGLKGEESHGKYLSDSKIAPCAPLVEGREGPELQRRVWGELSEKLERIQPGVTKNLDA</sequence>
<protein>
    <submittedName>
        <fullName evidence="2">Short-chain dehydrogenase TIC 32, chloroplastic</fullName>
    </submittedName>
</protein>
<dbReference type="PRINTS" id="PR00081">
    <property type="entry name" value="GDHRDH"/>
</dbReference>
<keyword evidence="1" id="KW-0560">Oxidoreductase</keyword>
<dbReference type="Proteomes" id="UP001302367">
    <property type="component" value="Chromosome 1"/>
</dbReference>
<dbReference type="EMBL" id="LKMD01000100">
    <property type="protein sequence ID" value="PIB02098.1"/>
    <property type="molecule type" value="Genomic_DNA"/>
</dbReference>
<dbReference type="Proteomes" id="UP000230605">
    <property type="component" value="Chromosome 1"/>
</dbReference>
<reference evidence="2 4" key="1">
    <citation type="submission" date="2015-10" db="EMBL/GenBank/DDBJ databases">
        <title>The cercosporin biosynthetic gene cluster was horizontally transferred to several fungal lineages and shown to be expanded in Cercospora beticola based on microsynteny with recipient genomes.</title>
        <authorList>
            <person name="De Jonge R."/>
            <person name="Ebert M.K."/>
            <person name="Suttle J.C."/>
            <person name="Jurick Ii W.M."/>
            <person name="Secor G.A."/>
            <person name="Thomma B.P."/>
            <person name="Van De Peer Y."/>
            <person name="Bolton M.D."/>
        </authorList>
    </citation>
    <scope>NUCLEOTIDE SEQUENCE [LARGE SCALE GENOMIC DNA]</scope>
    <source>
        <strain evidence="2 4">09-40</strain>
    </source>
</reference>
<dbReference type="InterPro" id="IPR036291">
    <property type="entry name" value="NAD(P)-bd_dom_sf"/>
</dbReference>
<dbReference type="PANTHER" id="PTHR43157:SF31">
    <property type="entry name" value="PHOSPHATIDYLINOSITOL-GLYCAN BIOSYNTHESIS CLASS F PROTEIN"/>
    <property type="match status" value="1"/>
</dbReference>
<evidence type="ECO:0000313" key="4">
    <source>
        <dbReference type="Proteomes" id="UP000230605"/>
    </source>
</evidence>
<dbReference type="EMBL" id="CP134184">
    <property type="protein sequence ID" value="WPA97003.1"/>
    <property type="molecule type" value="Genomic_DNA"/>
</dbReference>
<dbReference type="Pfam" id="PF00106">
    <property type="entry name" value="adh_short"/>
    <property type="match status" value="1"/>
</dbReference>
<evidence type="ECO:0000256" key="1">
    <source>
        <dbReference type="ARBA" id="ARBA00023002"/>
    </source>
</evidence>
<evidence type="ECO:0000313" key="2">
    <source>
        <dbReference type="EMBL" id="PIB02098.1"/>
    </source>
</evidence>
<reference evidence="3 5" key="2">
    <citation type="submission" date="2023-09" db="EMBL/GenBank/DDBJ databases">
        <title>Complete-Gapless Cercospora beticola genome.</title>
        <authorList>
            <person name="Wyatt N.A."/>
            <person name="Spanner R.E."/>
            <person name="Bolton M.D."/>
        </authorList>
    </citation>
    <scope>NUCLEOTIDE SEQUENCE [LARGE SCALE GENOMIC DNA]</scope>
    <source>
        <strain evidence="3">Cb09-40</strain>
    </source>
</reference>
<dbReference type="OrthoDB" id="542013at2759"/>
<name>A0A2G5IBB2_CERBT</name>
<dbReference type="SUPFAM" id="SSF51735">
    <property type="entry name" value="NAD(P)-binding Rossmann-fold domains"/>
    <property type="match status" value="1"/>
</dbReference>
<evidence type="ECO:0000313" key="3">
    <source>
        <dbReference type="EMBL" id="WPA97003.1"/>
    </source>
</evidence>
<accession>A0A2G5IBB2</accession>
<keyword evidence="5" id="KW-1185">Reference proteome</keyword>
<gene>
    <name evidence="2" type="ORF">CB0940_01562</name>
    <name evidence="3" type="ORF">RHO25_001611</name>
</gene>
<organism evidence="2 4">
    <name type="scientific">Cercospora beticola</name>
    <name type="common">Sugarbeet leaf spot fungus</name>
    <dbReference type="NCBI Taxonomy" id="122368"/>
    <lineage>
        <taxon>Eukaryota</taxon>
        <taxon>Fungi</taxon>
        <taxon>Dikarya</taxon>
        <taxon>Ascomycota</taxon>
        <taxon>Pezizomycotina</taxon>
        <taxon>Dothideomycetes</taxon>
        <taxon>Dothideomycetidae</taxon>
        <taxon>Mycosphaerellales</taxon>
        <taxon>Mycosphaerellaceae</taxon>
        <taxon>Cercospora</taxon>
    </lineage>
</organism>
<dbReference type="AlphaFoldDB" id="A0A2G5IBB2"/>
<dbReference type="PANTHER" id="PTHR43157">
    <property type="entry name" value="PHOSPHATIDYLINOSITOL-GLYCAN BIOSYNTHESIS CLASS F PROTEIN-RELATED"/>
    <property type="match status" value="1"/>
</dbReference>
<evidence type="ECO:0000313" key="5">
    <source>
        <dbReference type="Proteomes" id="UP001302367"/>
    </source>
</evidence>
<dbReference type="Gene3D" id="3.40.50.720">
    <property type="entry name" value="NAD(P)-binding Rossmann-like Domain"/>
    <property type="match status" value="1"/>
</dbReference>
<proteinExistence type="predicted"/>